<protein>
    <submittedName>
        <fullName evidence="2">Uncharacterized protein</fullName>
    </submittedName>
</protein>
<sequence>MIKSKFSGDAIFWGIFMLIPLFSFIIFSIKGVNQYSGKIGETLILLLFIILFYFLLNFLKHMKVIKIENGKLKYYSILRPFGRTLNLKDYKGKIILTETGTRGNYKTVYLVNNQNKTSFKIMGLHYKNFEELNNAIPLKIMKYPSGIMNYLKILFLEKVSVDTKK</sequence>
<proteinExistence type="predicted"/>
<keyword evidence="3" id="KW-1185">Reference proteome</keyword>
<dbReference type="AlphaFoldDB" id="A0A1I5GTG5"/>
<keyword evidence="1" id="KW-0812">Transmembrane</keyword>
<feature type="transmembrane region" description="Helical" evidence="1">
    <location>
        <begin position="12"/>
        <end position="30"/>
    </location>
</feature>
<name>A0A1I5GTG5_9FLAO</name>
<keyword evidence="1" id="KW-1133">Transmembrane helix</keyword>
<accession>A0A1I5GTG5</accession>
<dbReference type="Proteomes" id="UP000199036">
    <property type="component" value="Unassembled WGS sequence"/>
</dbReference>
<keyword evidence="1" id="KW-0472">Membrane</keyword>
<organism evidence="2 3">
    <name type="scientific">Paenimyroides ummariense</name>
    <dbReference type="NCBI Taxonomy" id="913024"/>
    <lineage>
        <taxon>Bacteria</taxon>
        <taxon>Pseudomonadati</taxon>
        <taxon>Bacteroidota</taxon>
        <taxon>Flavobacteriia</taxon>
        <taxon>Flavobacteriales</taxon>
        <taxon>Flavobacteriaceae</taxon>
        <taxon>Paenimyroides</taxon>
    </lineage>
</organism>
<gene>
    <name evidence="2" type="ORF">SAMN05421741_14913</name>
</gene>
<feature type="transmembrane region" description="Helical" evidence="1">
    <location>
        <begin position="42"/>
        <end position="59"/>
    </location>
</feature>
<dbReference type="OrthoDB" id="1272237at2"/>
<dbReference type="STRING" id="913024.SAMN05421741_14913"/>
<reference evidence="3" key="1">
    <citation type="submission" date="2016-10" db="EMBL/GenBank/DDBJ databases">
        <authorList>
            <person name="Varghese N."/>
            <person name="Submissions S."/>
        </authorList>
    </citation>
    <scope>NUCLEOTIDE SEQUENCE [LARGE SCALE GENOMIC DNA]</scope>
    <source>
        <strain evidence="3">DS-12</strain>
    </source>
</reference>
<evidence type="ECO:0000313" key="2">
    <source>
        <dbReference type="EMBL" id="SFO39126.1"/>
    </source>
</evidence>
<dbReference type="EMBL" id="FOVI01000049">
    <property type="protein sequence ID" value="SFO39126.1"/>
    <property type="molecule type" value="Genomic_DNA"/>
</dbReference>
<evidence type="ECO:0000256" key="1">
    <source>
        <dbReference type="SAM" id="Phobius"/>
    </source>
</evidence>
<dbReference type="RefSeq" id="WP_091526597.1">
    <property type="nucleotide sequence ID" value="NZ_FOVI01000049.1"/>
</dbReference>
<evidence type="ECO:0000313" key="3">
    <source>
        <dbReference type="Proteomes" id="UP000199036"/>
    </source>
</evidence>